<dbReference type="AlphaFoldDB" id="A0A9D9NDP9"/>
<feature type="binding site" evidence="1">
    <location>
        <position position="52"/>
    </location>
    <ligand>
        <name>substrate</name>
    </ligand>
</feature>
<accession>A0A9D9NDP9</accession>
<keyword evidence="1 2" id="KW-0547">Nucleotide-binding</keyword>
<dbReference type="PANTHER" id="PTHR23407">
    <property type="entry name" value="ATPASE INHIBITOR/5-FORMYLTETRAHYDROFOLATE CYCLO-LIGASE"/>
    <property type="match status" value="1"/>
</dbReference>
<comment type="caution">
    <text evidence="3">The sequence shown here is derived from an EMBL/GenBank/DDBJ whole genome shotgun (WGS) entry which is preliminary data.</text>
</comment>
<dbReference type="PIRSF" id="PIRSF006806">
    <property type="entry name" value="FTHF_cligase"/>
    <property type="match status" value="1"/>
</dbReference>
<dbReference type="EMBL" id="JADIMF010000123">
    <property type="protein sequence ID" value="MBO8469639.1"/>
    <property type="molecule type" value="Genomic_DNA"/>
</dbReference>
<dbReference type="GO" id="GO:0009396">
    <property type="term" value="P:folic acid-containing compound biosynthetic process"/>
    <property type="evidence" value="ECO:0007669"/>
    <property type="project" value="TreeGrafter"/>
</dbReference>
<dbReference type="Gene3D" id="3.40.50.10420">
    <property type="entry name" value="NagB/RpiA/CoA transferase-like"/>
    <property type="match status" value="1"/>
</dbReference>
<name>A0A9D9NDP9_9SPIO</name>
<dbReference type="EC" id="6.3.3.2" evidence="2"/>
<comment type="cofactor">
    <cofactor evidence="2">
        <name>Mg(2+)</name>
        <dbReference type="ChEBI" id="CHEBI:18420"/>
    </cofactor>
</comment>
<dbReference type="InterPro" id="IPR024185">
    <property type="entry name" value="FTHF_cligase-like_sf"/>
</dbReference>
<reference evidence="3" key="1">
    <citation type="submission" date="2020-10" db="EMBL/GenBank/DDBJ databases">
        <authorList>
            <person name="Gilroy R."/>
        </authorList>
    </citation>
    <scope>NUCLEOTIDE SEQUENCE</scope>
    <source>
        <strain evidence="3">14700</strain>
    </source>
</reference>
<dbReference type="SUPFAM" id="SSF100950">
    <property type="entry name" value="NagB/RpiA/CoA transferase-like"/>
    <property type="match status" value="1"/>
</dbReference>
<keyword evidence="2" id="KW-0460">Magnesium</keyword>
<gene>
    <name evidence="3" type="ORF">IAA72_07635</name>
</gene>
<keyword evidence="3" id="KW-0436">Ligase</keyword>
<keyword evidence="1 2" id="KW-0067">ATP-binding</keyword>
<feature type="binding site" evidence="1">
    <location>
        <begin position="116"/>
        <end position="124"/>
    </location>
    <ligand>
        <name>ATP</name>
        <dbReference type="ChEBI" id="CHEBI:30616"/>
    </ligand>
</feature>
<reference evidence="3" key="2">
    <citation type="journal article" date="2021" name="PeerJ">
        <title>Extensive microbial diversity within the chicken gut microbiome revealed by metagenomics and culture.</title>
        <authorList>
            <person name="Gilroy R."/>
            <person name="Ravi A."/>
            <person name="Getino M."/>
            <person name="Pursley I."/>
            <person name="Horton D.L."/>
            <person name="Alikhan N.F."/>
            <person name="Baker D."/>
            <person name="Gharbi K."/>
            <person name="Hall N."/>
            <person name="Watson M."/>
            <person name="Adriaenssens E.M."/>
            <person name="Foster-Nyarko E."/>
            <person name="Jarju S."/>
            <person name="Secka A."/>
            <person name="Antonio M."/>
            <person name="Oren A."/>
            <person name="Chaudhuri R.R."/>
            <person name="La Ragione R."/>
            <person name="Hildebrand F."/>
            <person name="Pallen M.J."/>
        </authorList>
    </citation>
    <scope>NUCLEOTIDE SEQUENCE</scope>
    <source>
        <strain evidence="3">14700</strain>
    </source>
</reference>
<dbReference type="PANTHER" id="PTHR23407:SF11">
    <property type="entry name" value="CHROMOSOME UNDETERMINED SCAFFOLD_24, WHOLE GENOME SHOTGUN SEQUENCE"/>
    <property type="match status" value="1"/>
</dbReference>
<protein>
    <recommendedName>
        <fullName evidence="2">5-formyltetrahydrofolate cyclo-ligase</fullName>
        <ecNumber evidence="2">6.3.3.2</ecNumber>
    </recommendedName>
</protein>
<dbReference type="GO" id="GO:0035999">
    <property type="term" value="P:tetrahydrofolate interconversion"/>
    <property type="evidence" value="ECO:0007669"/>
    <property type="project" value="TreeGrafter"/>
</dbReference>
<evidence type="ECO:0000256" key="2">
    <source>
        <dbReference type="RuleBase" id="RU361279"/>
    </source>
</evidence>
<evidence type="ECO:0000313" key="3">
    <source>
        <dbReference type="EMBL" id="MBO8469639.1"/>
    </source>
</evidence>
<dbReference type="InterPro" id="IPR037171">
    <property type="entry name" value="NagB/RpiA_transferase-like"/>
</dbReference>
<dbReference type="InterPro" id="IPR002698">
    <property type="entry name" value="FTHF_cligase"/>
</dbReference>
<dbReference type="GO" id="GO:0046872">
    <property type="term" value="F:metal ion binding"/>
    <property type="evidence" value="ECO:0007669"/>
    <property type="project" value="UniProtKB-KW"/>
</dbReference>
<feature type="binding site" evidence="1">
    <location>
        <begin position="3"/>
        <end position="7"/>
    </location>
    <ligand>
        <name>ATP</name>
        <dbReference type="ChEBI" id="CHEBI:30616"/>
    </ligand>
</feature>
<organism evidence="3 4">
    <name type="scientific">Candidatus Ornithospirochaeta stercoravium</name>
    <dbReference type="NCBI Taxonomy" id="2840897"/>
    <lineage>
        <taxon>Bacteria</taxon>
        <taxon>Pseudomonadati</taxon>
        <taxon>Spirochaetota</taxon>
        <taxon>Spirochaetia</taxon>
        <taxon>Spirochaetales</taxon>
        <taxon>Spirochaetaceae</taxon>
        <taxon>Spirochaetaceae incertae sedis</taxon>
        <taxon>Candidatus Ornithospirochaeta</taxon>
    </lineage>
</organism>
<dbReference type="NCBIfam" id="TIGR02727">
    <property type="entry name" value="MTHFS_bact"/>
    <property type="match status" value="1"/>
</dbReference>
<comment type="similarity">
    <text evidence="2">Belongs to the 5-formyltetrahydrofolate cyclo-ligase family.</text>
</comment>
<dbReference type="GO" id="GO:0005524">
    <property type="term" value="F:ATP binding"/>
    <property type="evidence" value="ECO:0007669"/>
    <property type="project" value="UniProtKB-KW"/>
</dbReference>
<sequence>MEKSKLRKEMLSILRAYDRKEEESKKLCMMIKNSSLWKNADTILAFIPLSTEPDISPLLNDERILLPYIENDEMRFSASRNFKRSELGFLEPEHTEKNYEKALMLVPLLAFNGFYRLGRGGGYYDRYISENRSRLVTAGVAFSISECCDFIPEDHDEKLDYIFSASR</sequence>
<feature type="binding site" evidence="1">
    <location>
        <position position="47"/>
    </location>
    <ligand>
        <name>substrate</name>
    </ligand>
</feature>
<keyword evidence="2" id="KW-0479">Metal-binding</keyword>
<proteinExistence type="inferred from homology"/>
<dbReference type="Pfam" id="PF01812">
    <property type="entry name" value="5-FTHF_cyc-lig"/>
    <property type="match status" value="1"/>
</dbReference>
<evidence type="ECO:0000256" key="1">
    <source>
        <dbReference type="PIRSR" id="PIRSR006806-1"/>
    </source>
</evidence>
<dbReference type="Proteomes" id="UP000810292">
    <property type="component" value="Unassembled WGS sequence"/>
</dbReference>
<dbReference type="GO" id="GO:0030272">
    <property type="term" value="F:5-formyltetrahydrofolate cyclo-ligase activity"/>
    <property type="evidence" value="ECO:0007669"/>
    <property type="project" value="UniProtKB-EC"/>
</dbReference>
<evidence type="ECO:0000313" key="4">
    <source>
        <dbReference type="Proteomes" id="UP000810292"/>
    </source>
</evidence>
<comment type="catalytic activity">
    <reaction evidence="2">
        <text>(6S)-5-formyl-5,6,7,8-tetrahydrofolate + ATP = (6R)-5,10-methenyltetrahydrofolate + ADP + phosphate</text>
        <dbReference type="Rhea" id="RHEA:10488"/>
        <dbReference type="ChEBI" id="CHEBI:30616"/>
        <dbReference type="ChEBI" id="CHEBI:43474"/>
        <dbReference type="ChEBI" id="CHEBI:57455"/>
        <dbReference type="ChEBI" id="CHEBI:57457"/>
        <dbReference type="ChEBI" id="CHEBI:456216"/>
        <dbReference type="EC" id="6.3.3.2"/>
    </reaction>
</comment>